<proteinExistence type="predicted"/>
<keyword evidence="2" id="KW-1133">Transmembrane helix</keyword>
<feature type="compositionally biased region" description="Basic residues" evidence="1">
    <location>
        <begin position="80"/>
        <end position="118"/>
    </location>
</feature>
<keyword evidence="2" id="KW-0812">Transmembrane</keyword>
<keyword evidence="2" id="KW-0472">Membrane</keyword>
<reference evidence="3" key="1">
    <citation type="submission" date="2018-06" db="EMBL/GenBank/DDBJ databases">
        <authorList>
            <person name="Zhirakovskaya E."/>
        </authorList>
    </citation>
    <scope>NUCLEOTIDE SEQUENCE</scope>
</reference>
<feature type="transmembrane region" description="Helical" evidence="2">
    <location>
        <begin position="24"/>
        <end position="42"/>
    </location>
</feature>
<dbReference type="EMBL" id="UOFS01000030">
    <property type="protein sequence ID" value="VAW96870.1"/>
    <property type="molecule type" value="Genomic_DNA"/>
</dbReference>
<protein>
    <submittedName>
        <fullName evidence="3">Ferric siderophore transport system, periplasmic binding protein TonB</fullName>
    </submittedName>
</protein>
<feature type="region of interest" description="Disordered" evidence="1">
    <location>
        <begin position="74"/>
        <end position="119"/>
    </location>
</feature>
<dbReference type="AlphaFoldDB" id="A0A3B1A5P4"/>
<accession>A0A3B1A5P4</accession>
<sequence length="314" mass="35911">MYKYASEPLLPWSDTDNDQRFNKIARIVFIVFFILFIVFPFLPQSEVKKDKFEDVPPRFARLLIKQPIKPIIKKPEPKKIEKKKKKEVKKKPKKKIKKKTPKKKTNKPKPKPKPKPSAKKIAQSVFELAGFDDELADLRDGFDVATLKKSKLKTISKRKKTAFDASSILTSKAGSGSGGIKNQKVSINTKSKLQQRDTTNVRSTIKTTGDKTRKVRPTGRSDEEIQLVFQRNKGKLNSIYNRTLRKDPSLQGTILFKITINAAGKVIFIKIISTEIKNKKLNTRIRLRIKRFNFGAKPGAANFTFNYPLDLIPQ</sequence>
<evidence type="ECO:0000313" key="3">
    <source>
        <dbReference type="EMBL" id="VAW96870.1"/>
    </source>
</evidence>
<gene>
    <name evidence="3" type="ORF">MNBD_GAMMA22-1237</name>
</gene>
<evidence type="ECO:0000256" key="2">
    <source>
        <dbReference type="SAM" id="Phobius"/>
    </source>
</evidence>
<evidence type="ECO:0000256" key="1">
    <source>
        <dbReference type="SAM" id="MobiDB-lite"/>
    </source>
</evidence>
<dbReference type="InterPro" id="IPR049806">
    <property type="entry name" value="MasK-like_C"/>
</dbReference>
<feature type="compositionally biased region" description="Polar residues" evidence="1">
    <location>
        <begin position="183"/>
        <end position="207"/>
    </location>
</feature>
<feature type="region of interest" description="Disordered" evidence="1">
    <location>
        <begin position="172"/>
        <end position="219"/>
    </location>
</feature>
<organism evidence="3">
    <name type="scientific">hydrothermal vent metagenome</name>
    <dbReference type="NCBI Taxonomy" id="652676"/>
    <lineage>
        <taxon>unclassified sequences</taxon>
        <taxon>metagenomes</taxon>
        <taxon>ecological metagenomes</taxon>
    </lineage>
</organism>
<dbReference type="NCBIfam" id="NF033768">
    <property type="entry name" value="myxo_SS_tail"/>
    <property type="match status" value="1"/>
</dbReference>
<name>A0A3B1A5P4_9ZZZZ</name>